<accession>A0A9P9EG55</accession>
<keyword evidence="2" id="KW-1185">Reference proteome</keyword>
<evidence type="ECO:0000313" key="1">
    <source>
        <dbReference type="EMBL" id="KAH7137260.1"/>
    </source>
</evidence>
<reference evidence="1" key="1">
    <citation type="journal article" date="2021" name="Nat. Commun.">
        <title>Genetic determinants of endophytism in the Arabidopsis root mycobiome.</title>
        <authorList>
            <person name="Mesny F."/>
            <person name="Miyauchi S."/>
            <person name="Thiergart T."/>
            <person name="Pickel B."/>
            <person name="Atanasova L."/>
            <person name="Karlsson M."/>
            <person name="Huettel B."/>
            <person name="Barry K.W."/>
            <person name="Haridas S."/>
            <person name="Chen C."/>
            <person name="Bauer D."/>
            <person name="Andreopoulos W."/>
            <person name="Pangilinan J."/>
            <person name="LaButti K."/>
            <person name="Riley R."/>
            <person name="Lipzen A."/>
            <person name="Clum A."/>
            <person name="Drula E."/>
            <person name="Henrissat B."/>
            <person name="Kohler A."/>
            <person name="Grigoriev I.V."/>
            <person name="Martin F.M."/>
            <person name="Hacquard S."/>
        </authorList>
    </citation>
    <scope>NUCLEOTIDE SEQUENCE</scope>
    <source>
        <strain evidence="1">MPI-CAGE-AT-0021</strain>
    </source>
</reference>
<comment type="caution">
    <text evidence="1">The sequence shown here is derived from an EMBL/GenBank/DDBJ whole genome shotgun (WGS) entry which is preliminary data.</text>
</comment>
<dbReference type="AlphaFoldDB" id="A0A9P9EG55"/>
<gene>
    <name evidence="1" type="ORF">B0J13DRAFT_75918</name>
</gene>
<sequence length="224" mass="24575">MYLSPRVKHKVYFAWSTVHVVRLLRLDWGSFGGVLERLGRYLGGFSGALRSMSLVSCRCLSIPSILPIPSNHLVVKDPSRPLPPDPILLLFFYGACLSAFLPTFVPSSRCRLFLLARLIARSPPRLSPPSPLTTLSGASACCVAAALSRSASARPDDLYCISSRPVSSRLVPNRLDSTRLDSTRLLSDPALVYSASCTTPLLRIIRIRIRTLRTPHSLPAHSDP</sequence>
<organism evidence="1 2">
    <name type="scientific">Dactylonectria estremocensis</name>
    <dbReference type="NCBI Taxonomy" id="1079267"/>
    <lineage>
        <taxon>Eukaryota</taxon>
        <taxon>Fungi</taxon>
        <taxon>Dikarya</taxon>
        <taxon>Ascomycota</taxon>
        <taxon>Pezizomycotina</taxon>
        <taxon>Sordariomycetes</taxon>
        <taxon>Hypocreomycetidae</taxon>
        <taxon>Hypocreales</taxon>
        <taxon>Nectriaceae</taxon>
        <taxon>Dactylonectria</taxon>
    </lineage>
</organism>
<protein>
    <submittedName>
        <fullName evidence="1">Uncharacterized protein</fullName>
    </submittedName>
</protein>
<evidence type="ECO:0000313" key="2">
    <source>
        <dbReference type="Proteomes" id="UP000717696"/>
    </source>
</evidence>
<name>A0A9P9EG55_9HYPO</name>
<dbReference type="EMBL" id="JAGMUU010000015">
    <property type="protein sequence ID" value="KAH7137260.1"/>
    <property type="molecule type" value="Genomic_DNA"/>
</dbReference>
<dbReference type="Proteomes" id="UP000717696">
    <property type="component" value="Unassembled WGS sequence"/>
</dbReference>
<proteinExistence type="predicted"/>